<comment type="caution">
    <text evidence="7">The sequence shown here is derived from an EMBL/GenBank/DDBJ whole genome shotgun (WGS) entry which is preliminary data.</text>
</comment>
<dbReference type="PANTHER" id="PTHR22911:SF6">
    <property type="entry name" value="SOLUTE CARRIER FAMILY 35 MEMBER G1"/>
    <property type="match status" value="1"/>
</dbReference>
<organism evidence="7 8">
    <name type="scientific">Methylophilus glucosoxydans</name>
    <dbReference type="NCBI Taxonomy" id="752553"/>
    <lineage>
        <taxon>Bacteria</taxon>
        <taxon>Pseudomonadati</taxon>
        <taxon>Pseudomonadota</taxon>
        <taxon>Betaproteobacteria</taxon>
        <taxon>Nitrosomonadales</taxon>
        <taxon>Methylophilaceae</taxon>
        <taxon>Methylophilus</taxon>
    </lineage>
</organism>
<keyword evidence="2 5" id="KW-0812">Transmembrane</keyword>
<dbReference type="EMBL" id="JBHTJW010000002">
    <property type="protein sequence ID" value="MFD0930107.1"/>
    <property type="molecule type" value="Genomic_DNA"/>
</dbReference>
<feature type="transmembrane region" description="Helical" evidence="5">
    <location>
        <begin position="224"/>
        <end position="241"/>
    </location>
</feature>
<keyword evidence="3 5" id="KW-1133">Transmembrane helix</keyword>
<dbReference type="PANTHER" id="PTHR22911">
    <property type="entry name" value="ACYL-MALONYL CONDENSING ENZYME-RELATED"/>
    <property type="match status" value="1"/>
</dbReference>
<evidence type="ECO:0000313" key="7">
    <source>
        <dbReference type="EMBL" id="MFD0930107.1"/>
    </source>
</evidence>
<evidence type="ECO:0000256" key="2">
    <source>
        <dbReference type="ARBA" id="ARBA00022692"/>
    </source>
</evidence>
<comment type="subcellular location">
    <subcellularLocation>
        <location evidence="1">Membrane</location>
        <topology evidence="1">Multi-pass membrane protein</topology>
    </subcellularLocation>
</comment>
<dbReference type="Proteomes" id="UP001597106">
    <property type="component" value="Unassembled WGS sequence"/>
</dbReference>
<dbReference type="Pfam" id="PF00892">
    <property type="entry name" value="EamA"/>
    <property type="match status" value="2"/>
</dbReference>
<evidence type="ECO:0000259" key="6">
    <source>
        <dbReference type="Pfam" id="PF00892"/>
    </source>
</evidence>
<feature type="transmembrane region" description="Helical" evidence="5">
    <location>
        <begin position="278"/>
        <end position="295"/>
    </location>
</feature>
<evidence type="ECO:0000313" key="8">
    <source>
        <dbReference type="Proteomes" id="UP001597106"/>
    </source>
</evidence>
<feature type="transmembrane region" description="Helical" evidence="5">
    <location>
        <begin position="162"/>
        <end position="182"/>
    </location>
</feature>
<gene>
    <name evidence="7" type="ORF">ACFQ1T_09985</name>
</gene>
<feature type="transmembrane region" description="Helical" evidence="5">
    <location>
        <begin position="253"/>
        <end position="272"/>
    </location>
</feature>
<feature type="transmembrane region" description="Helical" evidence="5">
    <location>
        <begin position="80"/>
        <end position="98"/>
    </location>
</feature>
<dbReference type="Gene3D" id="1.10.3730.20">
    <property type="match status" value="1"/>
</dbReference>
<evidence type="ECO:0000256" key="5">
    <source>
        <dbReference type="SAM" id="Phobius"/>
    </source>
</evidence>
<evidence type="ECO:0000256" key="4">
    <source>
        <dbReference type="ARBA" id="ARBA00023136"/>
    </source>
</evidence>
<keyword evidence="4 5" id="KW-0472">Membrane</keyword>
<feature type="transmembrane region" description="Helical" evidence="5">
    <location>
        <begin position="136"/>
        <end position="156"/>
    </location>
</feature>
<feature type="transmembrane region" description="Helical" evidence="5">
    <location>
        <begin position="194"/>
        <end position="212"/>
    </location>
</feature>
<feature type="domain" description="EamA" evidence="6">
    <location>
        <begin position="17"/>
        <end position="144"/>
    </location>
</feature>
<feature type="domain" description="EamA" evidence="6">
    <location>
        <begin position="168"/>
        <end position="289"/>
    </location>
</feature>
<dbReference type="RefSeq" id="WP_379076153.1">
    <property type="nucleotide sequence ID" value="NZ_JBHTJW010000002.1"/>
</dbReference>
<protein>
    <submittedName>
        <fullName evidence="7">DMT family transporter</fullName>
    </submittedName>
</protein>
<accession>A0ABW3GHM4</accession>
<reference evidence="8" key="1">
    <citation type="journal article" date="2019" name="Int. J. Syst. Evol. Microbiol.">
        <title>The Global Catalogue of Microorganisms (GCM) 10K type strain sequencing project: providing services to taxonomists for standard genome sequencing and annotation.</title>
        <authorList>
            <consortium name="The Broad Institute Genomics Platform"/>
            <consortium name="The Broad Institute Genome Sequencing Center for Infectious Disease"/>
            <person name="Wu L."/>
            <person name="Ma J."/>
        </authorList>
    </citation>
    <scope>NUCLEOTIDE SEQUENCE [LARGE SCALE GENOMIC DNA]</scope>
    <source>
        <strain evidence="8">CCUG 59685</strain>
    </source>
</reference>
<dbReference type="SUPFAM" id="SSF103481">
    <property type="entry name" value="Multidrug resistance efflux transporter EmrE"/>
    <property type="match status" value="2"/>
</dbReference>
<evidence type="ECO:0000256" key="3">
    <source>
        <dbReference type="ARBA" id="ARBA00022989"/>
    </source>
</evidence>
<sequence>MKKPPSPYSWHPKHWQLGSYWMLLAGLGFAIMGAFVKAGAARFTTSELVFYRSAFGFVMIAAIVYGQGKQIKTPRLNMQLRRAGVGFTALLLFFYAIAHLPLATAITLNYTSPMFLALLSPWLLTGDQPLTRQQRLRLNLCVVGGFIGICLLLQPTFHREQWLAGGVGLLSGIGAALAYVHVKQLGIQGEPDWRTVFYFTLVCTIASGGWMLIDHVTPLRWQDLPLLCGLGLSATLSQLALTRAYRTGNTLTVASLAYSTIVFATLIGIIVWGEALSLLEIAGMLLIIAFGVLSTRSRA</sequence>
<dbReference type="InterPro" id="IPR037185">
    <property type="entry name" value="EmrE-like"/>
</dbReference>
<feature type="transmembrane region" description="Helical" evidence="5">
    <location>
        <begin position="20"/>
        <end position="43"/>
    </location>
</feature>
<keyword evidence="8" id="KW-1185">Reference proteome</keyword>
<proteinExistence type="predicted"/>
<dbReference type="InterPro" id="IPR000620">
    <property type="entry name" value="EamA_dom"/>
</dbReference>
<name>A0ABW3GHM4_9PROT</name>
<evidence type="ECO:0000256" key="1">
    <source>
        <dbReference type="ARBA" id="ARBA00004141"/>
    </source>
</evidence>
<feature type="transmembrane region" description="Helical" evidence="5">
    <location>
        <begin position="49"/>
        <end position="68"/>
    </location>
</feature>